<evidence type="ECO:0000313" key="2">
    <source>
        <dbReference type="Proteomes" id="UP000279277"/>
    </source>
</evidence>
<evidence type="ECO:0000313" key="1">
    <source>
        <dbReference type="EMBL" id="AYQ99310.1"/>
    </source>
</evidence>
<dbReference type="RefSeq" id="YP_010676665.1">
    <property type="nucleotide sequence ID" value="NC_071014.1"/>
</dbReference>
<sequence length="99" mass="11399">MSLDWKNENPTAKWEKMTPQCRQTIVLNTHIVGIRNITLTTAREFYKRYAMYQTANGRTPALTLEDIYSAVGLKTNSQTLTYPAFKKLCIKRLEARAEA</sequence>
<organism evidence="1 2">
    <name type="scientific">Brevibacterium phage Cantare</name>
    <dbReference type="NCBI Taxonomy" id="2338395"/>
    <lineage>
        <taxon>Viruses</taxon>
        <taxon>Duplodnaviria</taxon>
        <taxon>Heunggongvirae</taxon>
        <taxon>Uroviricota</taxon>
        <taxon>Caudoviricetes</taxon>
        <taxon>Cantarevirus</taxon>
        <taxon>Cantarevirus cantare</taxon>
    </lineage>
</organism>
<dbReference type="EMBL" id="MK016493">
    <property type="protein sequence ID" value="AYQ99310.1"/>
    <property type="molecule type" value="Genomic_DNA"/>
</dbReference>
<reference evidence="1 2" key="1">
    <citation type="submission" date="2018-10" db="EMBL/GenBank/DDBJ databases">
        <authorList>
            <person name="Zack K."/>
            <person name="Garlena R.A."/>
            <person name="Russell D.A."/>
            <person name="Pope W.H."/>
            <person name="Jacobs-Sera D."/>
            <person name="Hatfull G.F."/>
        </authorList>
    </citation>
    <scope>NUCLEOTIDE SEQUENCE [LARGE SCALE GENOMIC DNA]</scope>
</reference>
<accession>A0A3G3LYT9</accession>
<dbReference type="KEGG" id="vg:77953026"/>
<dbReference type="Proteomes" id="UP000279277">
    <property type="component" value="Segment"/>
</dbReference>
<protein>
    <submittedName>
        <fullName evidence="1">Uncharacterized protein</fullName>
    </submittedName>
</protein>
<dbReference type="GeneID" id="77953026"/>
<gene>
    <name evidence="1" type="primary">90</name>
    <name evidence="1" type="ORF">PBI_CANTARE_90</name>
</gene>
<proteinExistence type="predicted"/>
<name>A0A3G3LYT9_9CAUD</name>
<keyword evidence="2" id="KW-1185">Reference proteome</keyword>